<dbReference type="PANTHER" id="PTHR32194:SF4">
    <property type="entry name" value="PROTEASOME SUBUNIT BETA TYPE-7"/>
    <property type="match status" value="1"/>
</dbReference>
<comment type="caution">
    <text evidence="5">The sequence shown here is derived from an EMBL/GenBank/DDBJ whole genome shotgun (WGS) entry which is preliminary data.</text>
</comment>
<dbReference type="GO" id="GO:0005839">
    <property type="term" value="C:proteasome core complex"/>
    <property type="evidence" value="ECO:0007669"/>
    <property type="project" value="InterPro"/>
</dbReference>
<dbReference type="GO" id="GO:0004298">
    <property type="term" value="F:threonine-type endopeptidase activity"/>
    <property type="evidence" value="ECO:0007669"/>
    <property type="project" value="UniProtKB-KW"/>
</dbReference>
<evidence type="ECO:0000256" key="2">
    <source>
        <dbReference type="ARBA" id="ARBA00022698"/>
    </source>
</evidence>
<evidence type="ECO:0000256" key="3">
    <source>
        <dbReference type="ARBA" id="ARBA00022801"/>
    </source>
</evidence>
<dbReference type="Proteomes" id="UP000197138">
    <property type="component" value="Unassembled WGS sequence"/>
</dbReference>
<organism evidence="5 6">
    <name type="scientific">Punica granatum</name>
    <name type="common">Pomegranate</name>
    <dbReference type="NCBI Taxonomy" id="22663"/>
    <lineage>
        <taxon>Eukaryota</taxon>
        <taxon>Viridiplantae</taxon>
        <taxon>Streptophyta</taxon>
        <taxon>Embryophyta</taxon>
        <taxon>Tracheophyta</taxon>
        <taxon>Spermatophyta</taxon>
        <taxon>Magnoliopsida</taxon>
        <taxon>eudicotyledons</taxon>
        <taxon>Gunneridae</taxon>
        <taxon>Pentapetalae</taxon>
        <taxon>rosids</taxon>
        <taxon>malvids</taxon>
        <taxon>Myrtales</taxon>
        <taxon>Lythraceae</taxon>
        <taxon>Punica</taxon>
    </lineage>
</organism>
<accession>A0A218XJY0</accession>
<keyword evidence="2" id="KW-0888">Threonine protease</keyword>
<name>A0A218XJY0_PUNGR</name>
<evidence type="ECO:0000313" key="6">
    <source>
        <dbReference type="Proteomes" id="UP000197138"/>
    </source>
</evidence>
<keyword evidence="3" id="KW-0378">Hydrolase</keyword>
<keyword evidence="1" id="KW-0645">Protease</keyword>
<dbReference type="GO" id="GO:0051603">
    <property type="term" value="P:proteolysis involved in protein catabolic process"/>
    <property type="evidence" value="ECO:0007669"/>
    <property type="project" value="InterPro"/>
</dbReference>
<evidence type="ECO:0008006" key="7">
    <source>
        <dbReference type="Google" id="ProtNLM"/>
    </source>
</evidence>
<keyword evidence="4" id="KW-0539">Nucleus</keyword>
<protein>
    <recommendedName>
        <fullName evidence="7">Proteasome endopeptidase complex</fullName>
    </recommendedName>
</protein>
<dbReference type="EMBL" id="MTKT01001287">
    <property type="protein sequence ID" value="OWM85257.1"/>
    <property type="molecule type" value="Genomic_DNA"/>
</dbReference>
<evidence type="ECO:0000256" key="1">
    <source>
        <dbReference type="ARBA" id="ARBA00022670"/>
    </source>
</evidence>
<dbReference type="GO" id="GO:0005737">
    <property type="term" value="C:cytoplasm"/>
    <property type="evidence" value="ECO:0007669"/>
    <property type="project" value="TreeGrafter"/>
</dbReference>
<dbReference type="PANTHER" id="PTHR32194">
    <property type="entry name" value="METALLOPROTEASE TLDD"/>
    <property type="match status" value="1"/>
</dbReference>
<dbReference type="InterPro" id="IPR023333">
    <property type="entry name" value="Proteasome_suB-type"/>
</dbReference>
<dbReference type="Pfam" id="PF00227">
    <property type="entry name" value="Proteasome"/>
    <property type="match status" value="1"/>
</dbReference>
<dbReference type="InterPro" id="IPR001353">
    <property type="entry name" value="Proteasome_sua/b"/>
</dbReference>
<dbReference type="SUPFAM" id="SSF56235">
    <property type="entry name" value="N-terminal nucleophile aminohydrolases (Ntn hydrolases)"/>
    <property type="match status" value="1"/>
</dbReference>
<dbReference type="AlphaFoldDB" id="A0A218XJY0"/>
<sequence>MSEGMVEAPPKGGFSFDLCRRNDMLAKMGALIPAENPFYQGYVQVALVLGGVDVTGSHLYTIYPRGSTDSLPFATVGSGSLAAMSVFESKYRGGLIKDEGIKLAAEAICPGIFNDLGSGSNVDVFVITKGRKEYLRNHLQPNPRTYVNVKGYSFPRKTEVLITKITPLKEKLEEATADAMEEQNT</sequence>
<proteinExistence type="predicted"/>
<evidence type="ECO:0000256" key="4">
    <source>
        <dbReference type="ARBA" id="ARBA00023242"/>
    </source>
</evidence>
<dbReference type="Gene3D" id="3.60.20.10">
    <property type="entry name" value="Glutamine Phosphoribosylpyrophosphate, subunit 1, domain 1"/>
    <property type="match status" value="1"/>
</dbReference>
<reference evidence="6" key="1">
    <citation type="journal article" date="2017" name="Plant J.">
        <title>The pomegranate (Punica granatum L.) genome and the genomics of punicalagin biosynthesis.</title>
        <authorList>
            <person name="Qin G."/>
            <person name="Xu C."/>
            <person name="Ming R."/>
            <person name="Tang H."/>
            <person name="Guyot R."/>
            <person name="Kramer E.M."/>
            <person name="Hu Y."/>
            <person name="Yi X."/>
            <person name="Qi Y."/>
            <person name="Xu X."/>
            <person name="Gao Z."/>
            <person name="Pan H."/>
            <person name="Jian J."/>
            <person name="Tian Y."/>
            <person name="Yue Z."/>
            <person name="Xu Y."/>
        </authorList>
    </citation>
    <scope>NUCLEOTIDE SEQUENCE [LARGE SCALE GENOMIC DNA]</scope>
    <source>
        <strain evidence="6">cv. Dabenzi</strain>
    </source>
</reference>
<evidence type="ECO:0000313" key="5">
    <source>
        <dbReference type="EMBL" id="OWM85257.1"/>
    </source>
</evidence>
<dbReference type="InterPro" id="IPR029055">
    <property type="entry name" value="Ntn_hydrolases_N"/>
</dbReference>
<gene>
    <name evidence="5" type="ORF">CDL15_Pgr028044</name>
</gene>